<accession>A0A2S3ZTC5</accession>
<dbReference type="EMBL" id="PPXC01000013">
    <property type="protein sequence ID" value="POH72505.1"/>
    <property type="molecule type" value="Genomic_DNA"/>
</dbReference>
<proteinExistence type="predicted"/>
<evidence type="ECO:0000313" key="3">
    <source>
        <dbReference type="Proteomes" id="UP000237061"/>
    </source>
</evidence>
<name>A0A2S3ZTC5_ARTGL</name>
<dbReference type="Proteomes" id="UP000237061">
    <property type="component" value="Unassembled WGS sequence"/>
</dbReference>
<protein>
    <recommendedName>
        <fullName evidence="4">DUF3560 domain-containing protein</fullName>
    </recommendedName>
</protein>
<organism evidence="2 3">
    <name type="scientific">Arthrobacter glacialis</name>
    <dbReference type="NCBI Taxonomy" id="1664"/>
    <lineage>
        <taxon>Bacteria</taxon>
        <taxon>Bacillati</taxon>
        <taxon>Actinomycetota</taxon>
        <taxon>Actinomycetes</taxon>
        <taxon>Micrococcales</taxon>
        <taxon>Micrococcaceae</taxon>
        <taxon>Arthrobacter</taxon>
    </lineage>
</organism>
<reference evidence="2 3" key="1">
    <citation type="submission" date="2018-01" db="EMBL/GenBank/DDBJ databases">
        <title>Arthrobacter sp. nov., from glaciers in China.</title>
        <authorList>
            <person name="Liu Q."/>
            <person name="Xin Y.-H."/>
        </authorList>
    </citation>
    <scope>NUCLEOTIDE SEQUENCE [LARGE SCALE GENOMIC DNA]</scope>
    <source>
        <strain evidence="2 3">HLT2-12-2</strain>
    </source>
</reference>
<evidence type="ECO:0008006" key="4">
    <source>
        <dbReference type="Google" id="ProtNLM"/>
    </source>
</evidence>
<keyword evidence="3" id="KW-1185">Reference proteome</keyword>
<evidence type="ECO:0000313" key="2">
    <source>
        <dbReference type="EMBL" id="POH72505.1"/>
    </source>
</evidence>
<evidence type="ECO:0000256" key="1">
    <source>
        <dbReference type="SAM" id="MobiDB-lite"/>
    </source>
</evidence>
<feature type="region of interest" description="Disordered" evidence="1">
    <location>
        <begin position="1"/>
        <end position="24"/>
    </location>
</feature>
<gene>
    <name evidence="2" type="ORF">CVS27_15405</name>
</gene>
<dbReference type="Pfam" id="PF12083">
    <property type="entry name" value="DUF3560"/>
    <property type="match status" value="1"/>
</dbReference>
<dbReference type="AlphaFoldDB" id="A0A2S3ZTC5"/>
<comment type="caution">
    <text evidence="2">The sequence shown here is derived from an EMBL/GenBank/DDBJ whole genome shotgun (WGS) entry which is preliminary data.</text>
</comment>
<dbReference type="InterPro" id="IPR021944">
    <property type="entry name" value="DUF3560"/>
</dbReference>
<sequence>MISISHSAEHGTLIDGTSKGDGSPEILKANGFRWSRNLGSWYLPRSRDQRPKMAVIDRTREHLRNSGHPVERALDTTLRPEAEVEADRSIRDTARAARREVKAARLNTLATAQQAKATDYDRQLPPMGQPILVGHHSEARHRKTLDRARTWTLRTMETERAAKEMADSAIVAATATTHRHNPVTVGNRIKTMQTELRALNSQLVATTTIYKDKGWAASRATDLTEQIAAHEDKLAYWTGIRAEQINAGQVVDYSKDNISKGDLIHYLGDWYPVVRVNAKSVSIRQRPDRTWTQTVEYHKLTGHKPQA</sequence>